<evidence type="ECO:0000313" key="2">
    <source>
        <dbReference type="EMBL" id="SFR56971.1"/>
    </source>
</evidence>
<evidence type="ECO:0000313" key="3">
    <source>
        <dbReference type="Proteomes" id="UP000198877"/>
    </source>
</evidence>
<reference evidence="3" key="1">
    <citation type="submission" date="2016-10" db="EMBL/GenBank/DDBJ databases">
        <authorList>
            <person name="Varghese N."/>
            <person name="Submissions S."/>
        </authorList>
    </citation>
    <scope>NUCLEOTIDE SEQUENCE [LARGE SCALE GENOMIC DNA]</scope>
    <source>
        <strain evidence="3">CL127</strain>
    </source>
</reference>
<accession>A0A1I6HR53</accession>
<gene>
    <name evidence="2" type="ORF">SAMN04488591_2047</name>
</gene>
<dbReference type="RefSeq" id="WP_091738482.1">
    <property type="nucleotide sequence ID" value="NZ_FOYR01000002.1"/>
</dbReference>
<sequence length="327" mass="37031">MVREIVQVTADEATVRRLKTMSETLWEGQGSIPAVDRWLENFDGKTEQYSADVERHHAAHLLSHFTYFGQREVKELLVSLYRDHFRYEIIQQVRRDAANSSDPTVLRAGFAERLQRTRFLGAGGPSESGTMLLYSFRQENKLDETLFPDRYQLFAPDGDKPFGRLADPTVERLVFIDDVLGTGTQAIKHSATFIPQIRQAAARSGRKIDIWYLTLFALPDGLTVVERLDYDRVDAVHLMTASQRAFSEESHVYADPPAGINRETGRAVAERYGISVAPGNCFGYEGGQLMLGLNHNIPDHTLPIFWASNTVVPWHPIFTRHNKDPEA</sequence>
<dbReference type="EMBL" id="FOYR01000002">
    <property type="protein sequence ID" value="SFR56971.1"/>
    <property type="molecule type" value="Genomic_DNA"/>
</dbReference>
<evidence type="ECO:0000259" key="1">
    <source>
        <dbReference type="Pfam" id="PF24390"/>
    </source>
</evidence>
<organism evidence="2 3">
    <name type="scientific">Microbacterium azadirachtae</name>
    <dbReference type="NCBI Taxonomy" id="582680"/>
    <lineage>
        <taxon>Bacteria</taxon>
        <taxon>Bacillati</taxon>
        <taxon>Actinomycetota</taxon>
        <taxon>Actinomycetes</taxon>
        <taxon>Micrococcales</taxon>
        <taxon>Microbacteriaceae</taxon>
        <taxon>Microbacterium</taxon>
    </lineage>
</organism>
<protein>
    <recommendedName>
        <fullName evidence="1">PRTase-CE domain-containing protein</fullName>
    </recommendedName>
</protein>
<dbReference type="Proteomes" id="UP000198877">
    <property type="component" value="Unassembled WGS sequence"/>
</dbReference>
<dbReference type="InterPro" id="IPR056920">
    <property type="entry name" value="PRTase-CE"/>
</dbReference>
<dbReference type="AlphaFoldDB" id="A0A1I6HR53"/>
<dbReference type="Pfam" id="PF24390">
    <property type="entry name" value="PRTase-CE"/>
    <property type="match status" value="1"/>
</dbReference>
<feature type="domain" description="PRTase-CE" evidence="1">
    <location>
        <begin position="35"/>
        <end position="320"/>
    </location>
</feature>
<proteinExistence type="predicted"/>
<name>A0A1I6HR53_9MICO</name>